<evidence type="ECO:0000259" key="2">
    <source>
        <dbReference type="Pfam" id="PF17184"/>
    </source>
</evidence>
<dbReference type="EMBL" id="JABBWK010000013">
    <property type="protein sequence ID" value="KAG1903322.1"/>
    <property type="molecule type" value="Genomic_DNA"/>
</dbReference>
<dbReference type="Proteomes" id="UP001195769">
    <property type="component" value="Unassembled WGS sequence"/>
</dbReference>
<keyword evidence="3" id="KW-0808">Transferase</keyword>
<dbReference type="InterPro" id="IPR007306">
    <property type="entry name" value="Rit1"/>
</dbReference>
<reference evidence="3" key="1">
    <citation type="journal article" date="2020" name="New Phytol.">
        <title>Comparative genomics reveals dynamic genome evolution in host specialist ectomycorrhizal fungi.</title>
        <authorList>
            <person name="Lofgren L.A."/>
            <person name="Nguyen N.H."/>
            <person name="Vilgalys R."/>
            <person name="Ruytinx J."/>
            <person name="Liao H.L."/>
            <person name="Branco S."/>
            <person name="Kuo A."/>
            <person name="LaButti K."/>
            <person name="Lipzen A."/>
            <person name="Andreopoulos W."/>
            <person name="Pangilinan J."/>
            <person name="Riley R."/>
            <person name="Hundley H."/>
            <person name="Na H."/>
            <person name="Barry K."/>
            <person name="Grigoriev I.V."/>
            <person name="Stajich J.E."/>
            <person name="Kennedy P.G."/>
        </authorList>
    </citation>
    <scope>NUCLEOTIDE SEQUENCE</scope>
    <source>
        <strain evidence="3">FC203</strain>
    </source>
</reference>
<name>A0AAD4EBY0_9AGAM</name>
<feature type="domain" description="Rit1 N-terminal" evidence="2">
    <location>
        <begin position="2"/>
        <end position="110"/>
    </location>
</feature>
<proteinExistence type="predicted"/>
<evidence type="ECO:0000313" key="3">
    <source>
        <dbReference type="EMBL" id="KAG1903322.1"/>
    </source>
</evidence>
<organism evidence="3 4">
    <name type="scientific">Suillus fuscotomentosus</name>
    <dbReference type="NCBI Taxonomy" id="1912939"/>
    <lineage>
        <taxon>Eukaryota</taxon>
        <taxon>Fungi</taxon>
        <taxon>Dikarya</taxon>
        <taxon>Basidiomycota</taxon>
        <taxon>Agaricomycotina</taxon>
        <taxon>Agaricomycetes</taxon>
        <taxon>Agaricomycetidae</taxon>
        <taxon>Boletales</taxon>
        <taxon>Suillineae</taxon>
        <taxon>Suillaceae</taxon>
        <taxon>Suillus</taxon>
    </lineage>
</organism>
<keyword evidence="4" id="KW-1185">Reference proteome</keyword>
<protein>
    <submittedName>
        <fullName evidence="3">Initiator tRNA phosphoribosyl transferase-domain-containing protein</fullName>
    </submittedName>
</protein>
<sequence>MRCGAWCTDLDTLTNIEPTLAGIKRTRIFQVHRWTHRKLELRSSKAQFTLDFTRAGKRMPDALSQTVPIWCAVINRAVLKTAPNINVDADAWNTKVHTPPGVVGAQEHDQGSGDDHKLWSMDLTPAQFWKHKQTLLRENLIYLTSADRAPPTLKDYSRVRVDVSIHVFESEHHSQHYISSVHTTPPLQHPPVTSQPASQHYTLDGHPTLPLQHPPAPTQPARDQPRKNWPIPAVQLRA</sequence>
<accession>A0AAD4EBY0</accession>
<dbReference type="AlphaFoldDB" id="A0AAD4EBY0"/>
<dbReference type="GO" id="GO:0005737">
    <property type="term" value="C:cytoplasm"/>
    <property type="evidence" value="ECO:0007669"/>
    <property type="project" value="TreeGrafter"/>
</dbReference>
<feature type="compositionally biased region" description="Polar residues" evidence="1">
    <location>
        <begin position="176"/>
        <end position="201"/>
    </location>
</feature>
<dbReference type="InterPro" id="IPR033449">
    <property type="entry name" value="Rit1_N"/>
</dbReference>
<dbReference type="GeneID" id="64671041"/>
<dbReference type="PANTHER" id="PTHR31811">
    <property type="entry name" value="TRNA A64-2'-O-RIBOSYLPHOSPHATE TRANSFERASE"/>
    <property type="match status" value="1"/>
</dbReference>
<dbReference type="PANTHER" id="PTHR31811:SF0">
    <property type="entry name" value="TRNA A64-2'-O-RIBOSYLPHOSPHATE TRANSFERASE"/>
    <property type="match status" value="1"/>
</dbReference>
<evidence type="ECO:0000256" key="1">
    <source>
        <dbReference type="SAM" id="MobiDB-lite"/>
    </source>
</evidence>
<dbReference type="GO" id="GO:0019988">
    <property type="term" value="P:charged-tRNA amino acid modification"/>
    <property type="evidence" value="ECO:0007669"/>
    <property type="project" value="InterPro"/>
</dbReference>
<dbReference type="RefSeq" id="XP_041228897.1">
    <property type="nucleotide sequence ID" value="XM_041376743.1"/>
</dbReference>
<evidence type="ECO:0000313" key="4">
    <source>
        <dbReference type="Proteomes" id="UP001195769"/>
    </source>
</evidence>
<dbReference type="GO" id="GO:0043399">
    <property type="term" value="F:tRNA adenosine(64)-2'-O-ribosylphosphate transferase activity"/>
    <property type="evidence" value="ECO:0007669"/>
    <property type="project" value="InterPro"/>
</dbReference>
<dbReference type="Pfam" id="PF17184">
    <property type="entry name" value="Rit1_C"/>
    <property type="match status" value="1"/>
</dbReference>
<comment type="caution">
    <text evidence="3">The sequence shown here is derived from an EMBL/GenBank/DDBJ whole genome shotgun (WGS) entry which is preliminary data.</text>
</comment>
<gene>
    <name evidence="3" type="ORF">F5891DRAFT_977901</name>
</gene>
<feature type="region of interest" description="Disordered" evidence="1">
    <location>
        <begin position="176"/>
        <end position="238"/>
    </location>
</feature>